<gene>
    <name evidence="1" type="ORF">CDAR_473041</name>
</gene>
<reference evidence="1 2" key="1">
    <citation type="submission" date="2021-06" db="EMBL/GenBank/DDBJ databases">
        <title>Caerostris darwini draft genome.</title>
        <authorList>
            <person name="Kono N."/>
            <person name="Arakawa K."/>
        </authorList>
    </citation>
    <scope>NUCLEOTIDE SEQUENCE [LARGE SCALE GENOMIC DNA]</scope>
</reference>
<accession>A0AAV4VAS7</accession>
<protein>
    <submittedName>
        <fullName evidence="1">Uncharacterized protein</fullName>
    </submittedName>
</protein>
<name>A0AAV4VAS7_9ARAC</name>
<comment type="caution">
    <text evidence="1">The sequence shown here is derived from an EMBL/GenBank/DDBJ whole genome shotgun (WGS) entry which is preliminary data.</text>
</comment>
<organism evidence="1 2">
    <name type="scientific">Caerostris darwini</name>
    <dbReference type="NCBI Taxonomy" id="1538125"/>
    <lineage>
        <taxon>Eukaryota</taxon>
        <taxon>Metazoa</taxon>
        <taxon>Ecdysozoa</taxon>
        <taxon>Arthropoda</taxon>
        <taxon>Chelicerata</taxon>
        <taxon>Arachnida</taxon>
        <taxon>Araneae</taxon>
        <taxon>Araneomorphae</taxon>
        <taxon>Entelegynae</taxon>
        <taxon>Araneoidea</taxon>
        <taxon>Araneidae</taxon>
        <taxon>Caerostris</taxon>
    </lineage>
</organism>
<proteinExistence type="predicted"/>
<dbReference type="EMBL" id="BPLQ01012650">
    <property type="protein sequence ID" value="GIY66768.1"/>
    <property type="molecule type" value="Genomic_DNA"/>
</dbReference>
<dbReference type="Proteomes" id="UP001054837">
    <property type="component" value="Unassembled WGS sequence"/>
</dbReference>
<dbReference type="AlphaFoldDB" id="A0AAV4VAS7"/>
<evidence type="ECO:0000313" key="1">
    <source>
        <dbReference type="EMBL" id="GIY66768.1"/>
    </source>
</evidence>
<sequence>MHNVRKDPFYTADLSTSLCRPILCLGGVRRGRSWIDRTFFTFVLQLPTPPWGGLKQFEVISFRYADAYLMRFRDIKIAIPISTPTPPSHHVPFPEYFP</sequence>
<keyword evidence="2" id="KW-1185">Reference proteome</keyword>
<evidence type="ECO:0000313" key="2">
    <source>
        <dbReference type="Proteomes" id="UP001054837"/>
    </source>
</evidence>